<dbReference type="InterPro" id="IPR032675">
    <property type="entry name" value="LRR_dom_sf"/>
</dbReference>
<evidence type="ECO:0000313" key="2">
    <source>
        <dbReference type="Proteomes" id="UP000193648"/>
    </source>
</evidence>
<dbReference type="Proteomes" id="UP000193648">
    <property type="component" value="Unassembled WGS sequence"/>
</dbReference>
<dbReference type="OrthoDB" id="2398820at2759"/>
<name>A0A1Y2GAB9_9FUNG</name>
<dbReference type="AlphaFoldDB" id="A0A1Y2GAB9"/>
<dbReference type="GeneID" id="33572535"/>
<sequence length="505" mass="58725">MNNLKPNPFEIPEILLLIAELLDQEDILNCICASKAFHRAFISLIWRKITVGQERDPDSKAVQKHKEYIEQITFESYKFNDSFPEKYESLQRLQSIAYTWWCSWPTPIHLINQIKAHSSIITILHLTKHIEYPPVFWKALLECPSLNHLVVHNKDIDVAVDPFLQVCRRLWHLELRYVAIRQLPISFLSGENSEYIFPNIHTLYIEYVRIVDPPHPYSNWYCLGMFVRNCPALCSLRFGGENQDREDFYKIALLQHPWTLNKLSDLCTHITIEDEDIAALLRRMTELKRLHLSTCKFGQFSLQELLADRQEVVDNGQLVRKTRLRRLCETVETLMFGTNNGIGGQTILSNCPRLKTLDGFIITVSEIVDGAEWVCTGLTRLIIYLKADIDQETEEGMAKARIAFRQLDKLTQLEYLMLTGWGPKNLRRRTLDMRLRAGLNELANLKRLDTLRVESDSHQQMQLEDAKWMVSNWPSIRSVSGVLNDEKDAAALLKEFFESHNISNK</sequence>
<dbReference type="InParanoid" id="A0A1Y2GAB9"/>
<evidence type="ECO:0008006" key="3">
    <source>
        <dbReference type="Google" id="ProtNLM"/>
    </source>
</evidence>
<accession>A0A1Y2GAB9</accession>
<dbReference type="Gene3D" id="3.80.10.10">
    <property type="entry name" value="Ribonuclease Inhibitor"/>
    <property type="match status" value="1"/>
</dbReference>
<reference evidence="1 2" key="1">
    <citation type="submission" date="2016-07" db="EMBL/GenBank/DDBJ databases">
        <title>Pervasive Adenine N6-methylation of Active Genes in Fungi.</title>
        <authorList>
            <consortium name="DOE Joint Genome Institute"/>
            <person name="Mondo S.J."/>
            <person name="Dannebaum R.O."/>
            <person name="Kuo R.C."/>
            <person name="Labutti K."/>
            <person name="Haridas S."/>
            <person name="Kuo A."/>
            <person name="Salamov A."/>
            <person name="Ahrendt S.R."/>
            <person name="Lipzen A."/>
            <person name="Sullivan W."/>
            <person name="Andreopoulos W.B."/>
            <person name="Clum A."/>
            <person name="Lindquist E."/>
            <person name="Daum C."/>
            <person name="Ramamoorthy G.K."/>
            <person name="Gryganskyi A."/>
            <person name="Culley D."/>
            <person name="Magnuson J.K."/>
            <person name="James T.Y."/>
            <person name="O'Malley M.A."/>
            <person name="Stajich J.E."/>
            <person name="Spatafora J.W."/>
            <person name="Visel A."/>
            <person name="Grigoriev I.V."/>
        </authorList>
    </citation>
    <scope>NUCLEOTIDE SEQUENCE [LARGE SCALE GENOMIC DNA]</scope>
    <source>
        <strain evidence="1 2">NRRL 3116</strain>
    </source>
</reference>
<dbReference type="RefSeq" id="XP_021876176.1">
    <property type="nucleotide sequence ID" value="XM_022030694.1"/>
</dbReference>
<proteinExistence type="predicted"/>
<organism evidence="1 2">
    <name type="scientific">Lobosporangium transversale</name>
    <dbReference type="NCBI Taxonomy" id="64571"/>
    <lineage>
        <taxon>Eukaryota</taxon>
        <taxon>Fungi</taxon>
        <taxon>Fungi incertae sedis</taxon>
        <taxon>Mucoromycota</taxon>
        <taxon>Mortierellomycotina</taxon>
        <taxon>Mortierellomycetes</taxon>
        <taxon>Mortierellales</taxon>
        <taxon>Mortierellaceae</taxon>
        <taxon>Lobosporangium</taxon>
    </lineage>
</organism>
<comment type="caution">
    <text evidence="1">The sequence shown here is derived from an EMBL/GenBank/DDBJ whole genome shotgun (WGS) entry which is preliminary data.</text>
</comment>
<protein>
    <recommendedName>
        <fullName evidence="3">F-box domain-containing protein</fullName>
    </recommendedName>
</protein>
<dbReference type="SUPFAM" id="SSF52047">
    <property type="entry name" value="RNI-like"/>
    <property type="match status" value="1"/>
</dbReference>
<keyword evidence="2" id="KW-1185">Reference proteome</keyword>
<evidence type="ECO:0000313" key="1">
    <source>
        <dbReference type="EMBL" id="ORZ01923.1"/>
    </source>
</evidence>
<gene>
    <name evidence="1" type="ORF">BCR41DRAFT_426170</name>
</gene>
<dbReference type="EMBL" id="MCFF01000062">
    <property type="protein sequence ID" value="ORZ01923.1"/>
    <property type="molecule type" value="Genomic_DNA"/>
</dbReference>